<sequence>MPDPQDLAQDVVLSLDDVQALALRVLTHHGLSDAHAQAIANVVTQGQRDECHSHGVYRLLVCVRSLRVGKVDPRAAPTLRRRSSSIVSVDAHRGFSLLAFETGLPVLVEMARRHGIAAMTINRCYHFSALWPEVEAIAAHGLAGLAMNPSHSWVAPEGGAKPVFGTNPLAFAWPRPGGLPFVFDFATSAIARGDIELHAKADKPIPPHWAIDANGEPTTDPKAALQGAMRTFGGHKGSALAAMVELLGGALIGDMTSLESMAFDDGVGATPCHGELVVAFDPKVFLGDDLDAGLARGERMLDAIVAQGARLPSQRRFDARARSVANGVRIPVRLHDEILALLD</sequence>
<dbReference type="AlphaFoldDB" id="A0A1B4FJZ0"/>
<dbReference type="PANTHER" id="PTHR11091">
    <property type="entry name" value="OXIDOREDUCTASE-RELATED"/>
    <property type="match status" value="1"/>
</dbReference>
<reference evidence="3 4" key="1">
    <citation type="submission" date="2015-12" db="EMBL/GenBank/DDBJ databases">
        <title>Diversity of Burkholderia near neighbor genomes.</title>
        <authorList>
            <person name="Sahl J."/>
            <person name="Wagner D."/>
            <person name="Keim P."/>
        </authorList>
    </citation>
    <scope>NUCLEOTIDE SEQUENCE [LARGE SCALE GENOMIC DNA]</scope>
    <source>
        <strain evidence="3 4">BDU6</strain>
    </source>
</reference>
<protein>
    <submittedName>
        <fullName evidence="3">Oxidoreductase</fullName>
    </submittedName>
</protein>
<dbReference type="Gene3D" id="3.30.1370.60">
    <property type="entry name" value="Hypothetical oxidoreductase yiak, domain 2"/>
    <property type="match status" value="1"/>
</dbReference>
<evidence type="ECO:0000256" key="1">
    <source>
        <dbReference type="ARBA" id="ARBA00006056"/>
    </source>
</evidence>
<dbReference type="InterPro" id="IPR036111">
    <property type="entry name" value="Mal/L-sulfo/L-lacto_DH-like_sf"/>
</dbReference>
<dbReference type="EMBL" id="CP013387">
    <property type="protein sequence ID" value="AOJ04009.1"/>
    <property type="molecule type" value="Genomic_DNA"/>
</dbReference>
<accession>A0A1B4FJZ0</accession>
<dbReference type="SUPFAM" id="SSF89733">
    <property type="entry name" value="L-sulfolactate dehydrogenase-like"/>
    <property type="match status" value="1"/>
</dbReference>
<dbReference type="RefSeq" id="WP_059596493.1">
    <property type="nucleotide sequence ID" value="NZ_CP013387.1"/>
</dbReference>
<proteinExistence type="inferred from homology"/>
<comment type="similarity">
    <text evidence="1">Belongs to the LDH2/MDH2 oxidoreductase family.</text>
</comment>
<dbReference type="KEGG" id="buu:WS70_19115"/>
<dbReference type="InterPro" id="IPR003767">
    <property type="entry name" value="Malate/L-lactate_DH-like"/>
</dbReference>
<dbReference type="InterPro" id="IPR043144">
    <property type="entry name" value="Mal/L-sulf/L-lact_DH-like_ah"/>
</dbReference>
<dbReference type="GO" id="GO:0016491">
    <property type="term" value="F:oxidoreductase activity"/>
    <property type="evidence" value="ECO:0007669"/>
    <property type="project" value="UniProtKB-KW"/>
</dbReference>
<keyword evidence="4" id="KW-1185">Reference proteome</keyword>
<organism evidence="3 4">
    <name type="scientific">Burkholderia mayonis</name>
    <dbReference type="NCBI Taxonomy" id="1385591"/>
    <lineage>
        <taxon>Bacteria</taxon>
        <taxon>Pseudomonadati</taxon>
        <taxon>Pseudomonadota</taxon>
        <taxon>Betaproteobacteria</taxon>
        <taxon>Burkholderiales</taxon>
        <taxon>Burkholderiaceae</taxon>
        <taxon>Burkholderia</taxon>
        <taxon>pseudomallei group</taxon>
    </lineage>
</organism>
<evidence type="ECO:0000313" key="3">
    <source>
        <dbReference type="EMBL" id="AOJ04009.1"/>
    </source>
</evidence>
<dbReference type="Proteomes" id="UP000062519">
    <property type="component" value="Chromosome 2"/>
</dbReference>
<dbReference type="Gene3D" id="1.10.1530.10">
    <property type="match status" value="1"/>
</dbReference>
<dbReference type="PANTHER" id="PTHR11091:SF0">
    <property type="entry name" value="MALATE DEHYDROGENASE"/>
    <property type="match status" value="1"/>
</dbReference>
<dbReference type="InterPro" id="IPR043143">
    <property type="entry name" value="Mal/L-sulf/L-lact_DH-like_NADP"/>
</dbReference>
<evidence type="ECO:0000313" key="4">
    <source>
        <dbReference type="Proteomes" id="UP000062519"/>
    </source>
</evidence>
<dbReference type="Pfam" id="PF02615">
    <property type="entry name" value="Ldh_2"/>
    <property type="match status" value="1"/>
</dbReference>
<gene>
    <name evidence="3" type="ORF">WS70_19115</name>
</gene>
<name>A0A1B4FJZ0_9BURK</name>
<keyword evidence="2" id="KW-0560">Oxidoreductase</keyword>
<evidence type="ECO:0000256" key="2">
    <source>
        <dbReference type="ARBA" id="ARBA00023002"/>
    </source>
</evidence>